<keyword evidence="5 8" id="KW-0408">Iron</keyword>
<evidence type="ECO:0000256" key="5">
    <source>
        <dbReference type="ARBA" id="ARBA00023004"/>
    </source>
</evidence>
<organism evidence="10">
    <name type="scientific">Paris polyphylla var. yunnanensis</name>
    <dbReference type="NCBI Taxonomy" id="221260"/>
    <lineage>
        <taxon>Eukaryota</taxon>
        <taxon>Viridiplantae</taxon>
        <taxon>Streptophyta</taxon>
        <taxon>Embryophyta</taxon>
        <taxon>Tracheophyta</taxon>
        <taxon>Spermatophyta</taxon>
        <taxon>Magnoliopsida</taxon>
        <taxon>Liliopsida</taxon>
        <taxon>Liliales</taxon>
        <taxon>Melanthiaceae</taxon>
        <taxon>Paris</taxon>
    </lineage>
</organism>
<reference evidence="10" key="1">
    <citation type="submission" date="2017-04" db="EMBL/GenBank/DDBJ databases">
        <authorList>
            <person name="Afonso C.L."/>
            <person name="Miller P.J."/>
            <person name="Scott M.A."/>
            <person name="Spackman E."/>
            <person name="Goraichik I."/>
            <person name="Dimitrov K.M."/>
            <person name="Suarez D.L."/>
            <person name="Swayne D.E."/>
        </authorList>
    </citation>
    <scope>NUCLEOTIDE SEQUENCE</scope>
</reference>
<dbReference type="InterPro" id="IPR026992">
    <property type="entry name" value="DIOX_N"/>
</dbReference>
<dbReference type="GO" id="GO:0016707">
    <property type="term" value="F:gibberellin 3-beta-dioxygenase activity"/>
    <property type="evidence" value="ECO:0007669"/>
    <property type="project" value="UniProtKB-EC"/>
</dbReference>
<comment type="catalytic activity">
    <reaction evidence="6">
        <text>gibberellin A20 + 2-oxoglutarate + O2 = gibberellin A1 + succinate + CO2</text>
        <dbReference type="Rhea" id="RHEA:10104"/>
        <dbReference type="ChEBI" id="CHEBI:15379"/>
        <dbReference type="ChEBI" id="CHEBI:16526"/>
        <dbReference type="ChEBI" id="CHEBI:16810"/>
        <dbReference type="ChEBI" id="CHEBI:30031"/>
        <dbReference type="ChEBI" id="CHEBI:58524"/>
        <dbReference type="ChEBI" id="CHEBI:58526"/>
        <dbReference type="EC" id="1.14.11.15"/>
    </reaction>
</comment>
<feature type="domain" description="Fe2OG dioxygenase" evidence="9">
    <location>
        <begin position="191"/>
        <end position="297"/>
    </location>
</feature>
<comment type="cofactor">
    <cofactor evidence="1">
        <name>L-ascorbate</name>
        <dbReference type="ChEBI" id="CHEBI:38290"/>
    </cofactor>
</comment>
<dbReference type="SMR" id="A0A2P1NRF0"/>
<protein>
    <recommendedName>
        <fullName evidence="7">gibberellin 3beta-dioxygenase</fullName>
        <ecNumber evidence="7">1.14.11.15</ecNumber>
    </recommendedName>
</protein>
<dbReference type="Gene3D" id="2.60.120.330">
    <property type="entry name" value="B-lactam Antibiotic, Isopenicillin N Synthase, Chain"/>
    <property type="match status" value="1"/>
</dbReference>
<dbReference type="AlphaFoldDB" id="A0A2P1NRF0"/>
<dbReference type="EMBL" id="KY921594">
    <property type="protein sequence ID" value="AVP71909.1"/>
    <property type="molecule type" value="mRNA"/>
</dbReference>
<dbReference type="PROSITE" id="PS51471">
    <property type="entry name" value="FE2OG_OXY"/>
    <property type="match status" value="1"/>
</dbReference>
<dbReference type="InterPro" id="IPR050231">
    <property type="entry name" value="Iron_ascorbate_oxido_reductase"/>
</dbReference>
<evidence type="ECO:0000256" key="6">
    <source>
        <dbReference type="ARBA" id="ARBA00052181"/>
    </source>
</evidence>
<dbReference type="GO" id="GO:0009686">
    <property type="term" value="P:gibberellin biosynthetic process"/>
    <property type="evidence" value="ECO:0007669"/>
    <property type="project" value="UniProtKB-ARBA"/>
</dbReference>
<evidence type="ECO:0000256" key="3">
    <source>
        <dbReference type="ARBA" id="ARBA00022964"/>
    </source>
</evidence>
<evidence type="ECO:0000256" key="2">
    <source>
        <dbReference type="ARBA" id="ARBA00022723"/>
    </source>
</evidence>
<dbReference type="SUPFAM" id="SSF51197">
    <property type="entry name" value="Clavaminate synthase-like"/>
    <property type="match status" value="1"/>
</dbReference>
<keyword evidence="3" id="KW-0223">Dioxygenase</keyword>
<evidence type="ECO:0000256" key="1">
    <source>
        <dbReference type="ARBA" id="ARBA00001961"/>
    </source>
</evidence>
<name>A0A2P1NRF0_PARPY</name>
<evidence type="ECO:0000259" key="9">
    <source>
        <dbReference type="PROSITE" id="PS51471"/>
    </source>
</evidence>
<dbReference type="EC" id="1.14.11.15" evidence="7"/>
<dbReference type="Pfam" id="PF14226">
    <property type="entry name" value="DIOX_N"/>
    <property type="match status" value="1"/>
</dbReference>
<dbReference type="InterPro" id="IPR027443">
    <property type="entry name" value="IPNS-like_sf"/>
</dbReference>
<comment type="similarity">
    <text evidence="8">Belongs to the iron/ascorbate-dependent oxidoreductase family.</text>
</comment>
<accession>A0A2P1NRF0</accession>
<gene>
    <name evidence="10" type="primary">GA3ox1</name>
</gene>
<evidence type="ECO:0000256" key="4">
    <source>
        <dbReference type="ARBA" id="ARBA00023002"/>
    </source>
</evidence>
<evidence type="ECO:0000313" key="10">
    <source>
        <dbReference type="EMBL" id="AVP71909.1"/>
    </source>
</evidence>
<dbReference type="InterPro" id="IPR005123">
    <property type="entry name" value="Oxoglu/Fe-dep_dioxygenase_dom"/>
</dbReference>
<dbReference type="GO" id="GO:0046872">
    <property type="term" value="F:metal ion binding"/>
    <property type="evidence" value="ECO:0007669"/>
    <property type="project" value="UniProtKB-KW"/>
</dbReference>
<dbReference type="InterPro" id="IPR044861">
    <property type="entry name" value="IPNS-like_FE2OG_OXY"/>
</dbReference>
<dbReference type="PANTHER" id="PTHR47990">
    <property type="entry name" value="2-OXOGLUTARATE (2OG) AND FE(II)-DEPENDENT OXYGENASE SUPERFAMILY PROTEIN-RELATED"/>
    <property type="match status" value="1"/>
</dbReference>
<keyword evidence="4 8" id="KW-0560">Oxidoreductase</keyword>
<dbReference type="Pfam" id="PF03171">
    <property type="entry name" value="2OG-FeII_Oxy"/>
    <property type="match status" value="1"/>
</dbReference>
<keyword evidence="2 8" id="KW-0479">Metal-binding</keyword>
<evidence type="ECO:0000256" key="8">
    <source>
        <dbReference type="RuleBase" id="RU003682"/>
    </source>
</evidence>
<dbReference type="FunFam" id="2.60.120.330:FF:000013">
    <property type="entry name" value="Gibberellin 3-beta-dioxygenase 1"/>
    <property type="match status" value="1"/>
</dbReference>
<evidence type="ECO:0000256" key="7">
    <source>
        <dbReference type="ARBA" id="ARBA00066695"/>
    </source>
</evidence>
<proteinExistence type="evidence at transcript level"/>
<sequence length="349" mass="38412">MPSLHSTPFHPHHLEFDSVRELPDSHSWPRLEHCNASAETVPLIDLASTDASTQIADACESWGAFQVIGHGVPTSLLDRLEAETRCLFSLPTQQKLKAARSPDALSGYGLAPISSFFAKRMWSEGFTISGSPVNHARSLWPQDYSQFCNVVQEYQKEMKELTLKLMRLMILSLGPDNNDGIKGTRPGPASDLVGVLQLNSYPVCPDPDRAMGLAAHTDSSLLTVLHQSRTNGLQVLREPDRAGPAHWVAVPPIPGALVVNVGDLLHILSNGRFKNVLHRAIVNRTHHRVSVAYICGPQDWVEVSPLVRPGEGPTYRSVTWTQYLGLKAKLFDKALASLTMADDGVKHFR</sequence>